<dbReference type="AlphaFoldDB" id="A0A2I0JSP0"/>
<reference evidence="2 3" key="1">
    <citation type="submission" date="2017-11" db="EMBL/GenBank/DDBJ databases">
        <title>De-novo sequencing of pomegranate (Punica granatum L.) genome.</title>
        <authorList>
            <person name="Akparov Z."/>
            <person name="Amiraslanov A."/>
            <person name="Hajiyeva S."/>
            <person name="Abbasov M."/>
            <person name="Kaur K."/>
            <person name="Hamwieh A."/>
            <person name="Solovyev V."/>
            <person name="Salamov A."/>
            <person name="Braich B."/>
            <person name="Kosarev P."/>
            <person name="Mahmoud A."/>
            <person name="Hajiyev E."/>
            <person name="Babayeva S."/>
            <person name="Izzatullayeva V."/>
            <person name="Mammadov A."/>
            <person name="Mammadov A."/>
            <person name="Sharifova S."/>
            <person name="Ojaghi J."/>
            <person name="Eynullazada K."/>
            <person name="Bayramov B."/>
            <person name="Abdulazimova A."/>
            <person name="Shahmuradov I."/>
        </authorList>
    </citation>
    <scope>NUCLEOTIDE SEQUENCE [LARGE SCALE GENOMIC DNA]</scope>
    <source>
        <strain evidence="3">cv. AG2017</strain>
        <tissue evidence="2">Leaf</tissue>
    </source>
</reference>
<dbReference type="EMBL" id="PGOL01001336">
    <property type="protein sequence ID" value="PKI58893.1"/>
    <property type="molecule type" value="Genomic_DNA"/>
</dbReference>
<dbReference type="Proteomes" id="UP000233551">
    <property type="component" value="Unassembled WGS sequence"/>
</dbReference>
<name>A0A2I0JSP0_PUNGR</name>
<organism evidence="2 3">
    <name type="scientific">Punica granatum</name>
    <name type="common">Pomegranate</name>
    <dbReference type="NCBI Taxonomy" id="22663"/>
    <lineage>
        <taxon>Eukaryota</taxon>
        <taxon>Viridiplantae</taxon>
        <taxon>Streptophyta</taxon>
        <taxon>Embryophyta</taxon>
        <taxon>Tracheophyta</taxon>
        <taxon>Spermatophyta</taxon>
        <taxon>Magnoliopsida</taxon>
        <taxon>eudicotyledons</taxon>
        <taxon>Gunneridae</taxon>
        <taxon>Pentapetalae</taxon>
        <taxon>rosids</taxon>
        <taxon>malvids</taxon>
        <taxon>Myrtales</taxon>
        <taxon>Lythraceae</taxon>
        <taxon>Punica</taxon>
    </lineage>
</organism>
<accession>A0A2I0JSP0</accession>
<sequence length="274" mass="28702">MVASPLLMEVTTPSIHAASGSSAHTWDPTIMFTGVPCNGCRLMITDPPTKRDDYAEGEVDDGNVEGGRDKDEGCVAFGEEEVGLEAKSMGVGKAEGLGEGEASVDVVGGVDDESGGDGDGGAEKGEGVVGDVEELMIGRWRERNLRTEAVKGFFLRIETCKVSLSRSLARLNLSQQLCSSAASTTHRICVVVLSSSSFAQVHDSRTWRPPQAAFAPLPSIPASHSAPYARAELKGILPCLCRAPVPLPPPPSRGQPCPAVTTACSARVLSRPAC</sequence>
<proteinExistence type="predicted"/>
<evidence type="ECO:0000313" key="3">
    <source>
        <dbReference type="Proteomes" id="UP000233551"/>
    </source>
</evidence>
<evidence type="ECO:0000256" key="1">
    <source>
        <dbReference type="SAM" id="MobiDB-lite"/>
    </source>
</evidence>
<protein>
    <submittedName>
        <fullName evidence="2">Uncharacterized protein</fullName>
    </submittedName>
</protein>
<gene>
    <name evidence="2" type="ORF">CRG98_020732</name>
</gene>
<comment type="caution">
    <text evidence="2">The sequence shown here is derived from an EMBL/GenBank/DDBJ whole genome shotgun (WGS) entry which is preliminary data.</text>
</comment>
<feature type="region of interest" description="Disordered" evidence="1">
    <location>
        <begin position="49"/>
        <end position="70"/>
    </location>
</feature>
<keyword evidence="3" id="KW-1185">Reference proteome</keyword>
<evidence type="ECO:0000313" key="2">
    <source>
        <dbReference type="EMBL" id="PKI58893.1"/>
    </source>
</evidence>